<dbReference type="InterPro" id="IPR044880">
    <property type="entry name" value="NCX_ion-bd_dom_sf"/>
</dbReference>
<evidence type="ECO:0000313" key="12">
    <source>
        <dbReference type="EnsemblProtists" id="EOD24709"/>
    </source>
</evidence>
<dbReference type="AlphaFoldDB" id="A0A0D3JMH4"/>
<dbReference type="PaxDb" id="2903-EOD24709"/>
<feature type="region of interest" description="Disordered" evidence="10">
    <location>
        <begin position="232"/>
        <end position="255"/>
    </location>
</feature>
<proteinExistence type="inferred from homology"/>
<dbReference type="InterPro" id="IPR004798">
    <property type="entry name" value="CAX-like"/>
</dbReference>
<dbReference type="OMA" id="IAAQCFR"/>
<evidence type="ECO:0000256" key="9">
    <source>
        <dbReference type="RuleBase" id="RU365028"/>
    </source>
</evidence>
<feature type="transmembrane region" description="Helical" evidence="9">
    <location>
        <begin position="101"/>
        <end position="123"/>
    </location>
</feature>
<dbReference type="GeneID" id="17270256"/>
<evidence type="ECO:0000256" key="1">
    <source>
        <dbReference type="ARBA" id="ARBA00004127"/>
    </source>
</evidence>
<evidence type="ECO:0000313" key="13">
    <source>
        <dbReference type="Proteomes" id="UP000013827"/>
    </source>
</evidence>
<protein>
    <recommendedName>
        <fullName evidence="11">Sodium/calcium exchanger membrane region domain-containing protein</fullName>
    </recommendedName>
</protein>
<accession>A0A0D3JMH4</accession>
<dbReference type="NCBIfam" id="TIGR00378">
    <property type="entry name" value="cax"/>
    <property type="match status" value="1"/>
</dbReference>
<dbReference type="GO" id="GO:0012505">
    <property type="term" value="C:endomembrane system"/>
    <property type="evidence" value="ECO:0007669"/>
    <property type="project" value="UniProtKB-SubCell"/>
</dbReference>
<evidence type="ECO:0000256" key="4">
    <source>
        <dbReference type="ARBA" id="ARBA00022692"/>
    </source>
</evidence>
<dbReference type="GO" id="GO:0006874">
    <property type="term" value="P:intracellular calcium ion homeostasis"/>
    <property type="evidence" value="ECO:0007669"/>
    <property type="project" value="TreeGrafter"/>
</dbReference>
<evidence type="ECO:0000256" key="5">
    <source>
        <dbReference type="ARBA" id="ARBA00022837"/>
    </source>
</evidence>
<feature type="transmembrane region" description="Helical" evidence="9">
    <location>
        <begin position="168"/>
        <end position="188"/>
    </location>
</feature>
<sequence length="431" mass="45951">MSVSIGLRDSDSAAGSASERQLLAREDFSLLSPAYWRRALDALFLHNALNLLMLCLPLAIFAKKRDWDAGTVFFLSLVAIAPFAERLSYVTEQLALHTSEALGGLLNATFGNVTEIIVSFFALKGGMLRIVQVSLLGSILSNLLLVLGCAFFAGGIRHKHQYFNVHGSAVNVGLLVISVMALLFPMMLEASHEVLAPGAVMAVSRSVSCLLLLLYAGYIFFQMSTHPHLYDQPGGEGGEGGGADANGEEEEEEEEEEAVLGVAGSILWLAIITVVIGLLSEYMVDALEDAAEGWGVPNLFLGAIIIPIVGNAAEHAAAIIFAVKNKMELAVGIAVGSSIQIAIFCVPLLVVTAWALGIELSLNFQPFETGVLLVTVMLVGFTILNGESSWLIGAMLIVAYCSLAAAFFVHKDPPGLPRPPSLPPSYTYDSR</sequence>
<keyword evidence="13" id="KW-1185">Reference proteome</keyword>
<dbReference type="Proteomes" id="UP000013827">
    <property type="component" value="Unassembled WGS sequence"/>
</dbReference>
<dbReference type="KEGG" id="ehx:EMIHUDRAFT_415715"/>
<keyword evidence="6 9" id="KW-1133">Transmembrane helix</keyword>
<comment type="similarity">
    <text evidence="9">Belongs to the Ca(2+):cation antiporter (CaCA) (TC 2.A.19) family.</text>
</comment>
<dbReference type="EnsemblProtists" id="EOD24709">
    <property type="protein sequence ID" value="EOD24709"/>
    <property type="gene ID" value="EMIHUDRAFT_415715"/>
</dbReference>
<feature type="transmembrane region" description="Helical" evidence="9">
    <location>
        <begin position="390"/>
        <end position="409"/>
    </location>
</feature>
<keyword evidence="4 9" id="KW-0812">Transmembrane</keyword>
<organism evidence="12 13">
    <name type="scientific">Emiliania huxleyi (strain CCMP1516)</name>
    <dbReference type="NCBI Taxonomy" id="280463"/>
    <lineage>
        <taxon>Eukaryota</taxon>
        <taxon>Haptista</taxon>
        <taxon>Haptophyta</taxon>
        <taxon>Prymnesiophyceae</taxon>
        <taxon>Isochrysidales</taxon>
        <taxon>Noelaerhabdaceae</taxon>
        <taxon>Emiliania</taxon>
    </lineage>
</organism>
<feature type="transmembrane region" description="Helical" evidence="9">
    <location>
        <begin position="329"/>
        <end position="355"/>
    </location>
</feature>
<evidence type="ECO:0000256" key="7">
    <source>
        <dbReference type="ARBA" id="ARBA00023065"/>
    </source>
</evidence>
<dbReference type="InterPro" id="IPR004837">
    <property type="entry name" value="NaCa_Exmemb"/>
</dbReference>
<name>A0A0D3JMH4_EMIH1</name>
<evidence type="ECO:0000259" key="11">
    <source>
        <dbReference type="Pfam" id="PF01699"/>
    </source>
</evidence>
<keyword evidence="2 9" id="KW-0813">Transport</keyword>
<dbReference type="GO" id="GO:0015369">
    <property type="term" value="F:calcium:proton antiporter activity"/>
    <property type="evidence" value="ECO:0007669"/>
    <property type="project" value="UniProtKB-UniRule"/>
</dbReference>
<dbReference type="eggNOG" id="KOG1397">
    <property type="taxonomic scope" value="Eukaryota"/>
</dbReference>
<keyword evidence="3 9" id="KW-0109">Calcium transport</keyword>
<keyword evidence="8 9" id="KW-0472">Membrane</keyword>
<evidence type="ECO:0000256" key="8">
    <source>
        <dbReference type="ARBA" id="ARBA00023136"/>
    </source>
</evidence>
<dbReference type="Gene3D" id="1.20.1420.30">
    <property type="entry name" value="NCX, central ion-binding region"/>
    <property type="match status" value="2"/>
</dbReference>
<keyword evidence="5 9" id="KW-0106">Calcium</keyword>
<keyword evidence="7 9" id="KW-0406">Ion transport</keyword>
<evidence type="ECO:0000256" key="10">
    <source>
        <dbReference type="SAM" id="MobiDB-lite"/>
    </source>
</evidence>
<feature type="transmembrane region" description="Helical" evidence="9">
    <location>
        <begin position="367"/>
        <end position="384"/>
    </location>
</feature>
<dbReference type="NCBIfam" id="TIGR00846">
    <property type="entry name" value="caca2"/>
    <property type="match status" value="1"/>
</dbReference>
<feature type="compositionally biased region" description="Acidic residues" evidence="10">
    <location>
        <begin position="246"/>
        <end position="255"/>
    </location>
</feature>
<feature type="compositionally biased region" description="Gly residues" evidence="10">
    <location>
        <begin position="234"/>
        <end position="244"/>
    </location>
</feature>
<dbReference type="PANTHER" id="PTHR31503:SF22">
    <property type="entry name" value="VACUOLAR CALCIUM ION TRANSPORTER"/>
    <property type="match status" value="1"/>
</dbReference>
<comment type="subcellular location">
    <subcellularLocation>
        <location evidence="1">Endomembrane system</location>
        <topology evidence="1">Multi-pass membrane protein</topology>
    </subcellularLocation>
</comment>
<evidence type="ECO:0000256" key="3">
    <source>
        <dbReference type="ARBA" id="ARBA00022568"/>
    </source>
</evidence>
<feature type="domain" description="Sodium/calcium exchanger membrane region" evidence="11">
    <location>
        <begin position="72"/>
        <end position="223"/>
    </location>
</feature>
<keyword evidence="9" id="KW-0050">Antiport</keyword>
<dbReference type="STRING" id="2903.R1EV21"/>
<dbReference type="PANTHER" id="PTHR31503">
    <property type="entry name" value="VACUOLAR CALCIUM ION TRANSPORTER"/>
    <property type="match status" value="1"/>
</dbReference>
<feature type="transmembrane region" description="Helical" evidence="9">
    <location>
        <begin position="135"/>
        <end position="156"/>
    </location>
</feature>
<dbReference type="RefSeq" id="XP_005777138.1">
    <property type="nucleotide sequence ID" value="XM_005777081.1"/>
</dbReference>
<feature type="transmembrane region" description="Helical" evidence="9">
    <location>
        <begin position="200"/>
        <end position="221"/>
    </location>
</feature>
<feature type="domain" description="Sodium/calcium exchanger membrane region" evidence="11">
    <location>
        <begin position="265"/>
        <end position="408"/>
    </location>
</feature>
<evidence type="ECO:0000256" key="2">
    <source>
        <dbReference type="ARBA" id="ARBA00022448"/>
    </source>
</evidence>
<dbReference type="Pfam" id="PF01699">
    <property type="entry name" value="Na_Ca_ex"/>
    <property type="match status" value="2"/>
</dbReference>
<dbReference type="HOGENOM" id="CLU_008721_2_0_1"/>
<reference evidence="12" key="2">
    <citation type="submission" date="2024-10" db="UniProtKB">
        <authorList>
            <consortium name="EnsemblProtists"/>
        </authorList>
    </citation>
    <scope>IDENTIFICATION</scope>
</reference>
<dbReference type="InterPro" id="IPR004713">
    <property type="entry name" value="CaH_exchang"/>
</dbReference>
<dbReference type="GO" id="GO:0005774">
    <property type="term" value="C:vacuolar membrane"/>
    <property type="evidence" value="ECO:0007669"/>
    <property type="project" value="UniProtKB-ARBA"/>
</dbReference>
<evidence type="ECO:0000256" key="6">
    <source>
        <dbReference type="ARBA" id="ARBA00022989"/>
    </source>
</evidence>
<feature type="transmembrane region" description="Helical" evidence="9">
    <location>
        <begin position="258"/>
        <end position="279"/>
    </location>
</feature>
<feature type="transmembrane region" description="Helical" evidence="9">
    <location>
        <begin position="43"/>
        <end position="62"/>
    </location>
</feature>
<feature type="transmembrane region" description="Helical" evidence="9">
    <location>
        <begin position="69"/>
        <end position="89"/>
    </location>
</feature>
<feature type="transmembrane region" description="Helical" evidence="9">
    <location>
        <begin position="299"/>
        <end position="323"/>
    </location>
</feature>
<reference evidence="13" key="1">
    <citation type="journal article" date="2013" name="Nature">
        <title>Pan genome of the phytoplankton Emiliania underpins its global distribution.</title>
        <authorList>
            <person name="Read B.A."/>
            <person name="Kegel J."/>
            <person name="Klute M.J."/>
            <person name="Kuo A."/>
            <person name="Lefebvre S.C."/>
            <person name="Maumus F."/>
            <person name="Mayer C."/>
            <person name="Miller J."/>
            <person name="Monier A."/>
            <person name="Salamov A."/>
            <person name="Young J."/>
            <person name="Aguilar M."/>
            <person name="Claverie J.M."/>
            <person name="Frickenhaus S."/>
            <person name="Gonzalez K."/>
            <person name="Herman E.K."/>
            <person name="Lin Y.C."/>
            <person name="Napier J."/>
            <person name="Ogata H."/>
            <person name="Sarno A.F."/>
            <person name="Shmutz J."/>
            <person name="Schroeder D."/>
            <person name="de Vargas C."/>
            <person name="Verret F."/>
            <person name="von Dassow P."/>
            <person name="Valentin K."/>
            <person name="Van de Peer Y."/>
            <person name="Wheeler G."/>
            <person name="Dacks J.B."/>
            <person name="Delwiche C.F."/>
            <person name="Dyhrman S.T."/>
            <person name="Glockner G."/>
            <person name="John U."/>
            <person name="Richards T."/>
            <person name="Worden A.Z."/>
            <person name="Zhang X."/>
            <person name="Grigoriev I.V."/>
            <person name="Allen A.E."/>
            <person name="Bidle K."/>
            <person name="Borodovsky M."/>
            <person name="Bowler C."/>
            <person name="Brownlee C."/>
            <person name="Cock J.M."/>
            <person name="Elias M."/>
            <person name="Gladyshev V.N."/>
            <person name="Groth M."/>
            <person name="Guda C."/>
            <person name="Hadaegh A."/>
            <person name="Iglesias-Rodriguez M.D."/>
            <person name="Jenkins J."/>
            <person name="Jones B.M."/>
            <person name="Lawson T."/>
            <person name="Leese F."/>
            <person name="Lindquist E."/>
            <person name="Lobanov A."/>
            <person name="Lomsadze A."/>
            <person name="Malik S.B."/>
            <person name="Marsh M.E."/>
            <person name="Mackinder L."/>
            <person name="Mock T."/>
            <person name="Mueller-Roeber B."/>
            <person name="Pagarete A."/>
            <person name="Parker M."/>
            <person name="Probert I."/>
            <person name="Quesneville H."/>
            <person name="Raines C."/>
            <person name="Rensing S.A."/>
            <person name="Riano-Pachon D.M."/>
            <person name="Richier S."/>
            <person name="Rokitta S."/>
            <person name="Shiraiwa Y."/>
            <person name="Soanes D.M."/>
            <person name="van der Giezen M."/>
            <person name="Wahlund T.M."/>
            <person name="Williams B."/>
            <person name="Wilson W."/>
            <person name="Wolfe G."/>
            <person name="Wurch L.L."/>
        </authorList>
    </citation>
    <scope>NUCLEOTIDE SEQUENCE</scope>
</reference>